<organism evidence="2 3">
    <name type="scientific">Halopseudomonas salegens</name>
    <dbReference type="NCBI Taxonomy" id="1434072"/>
    <lineage>
        <taxon>Bacteria</taxon>
        <taxon>Pseudomonadati</taxon>
        <taxon>Pseudomonadota</taxon>
        <taxon>Gammaproteobacteria</taxon>
        <taxon>Pseudomonadales</taxon>
        <taxon>Pseudomonadaceae</taxon>
        <taxon>Halopseudomonas</taxon>
    </lineage>
</organism>
<keyword evidence="3" id="KW-1185">Reference proteome</keyword>
<evidence type="ECO:0000256" key="1">
    <source>
        <dbReference type="SAM" id="MobiDB-lite"/>
    </source>
</evidence>
<reference evidence="3" key="1">
    <citation type="submission" date="2016-10" db="EMBL/GenBank/DDBJ databases">
        <authorList>
            <person name="Varghese N."/>
            <person name="Submissions S."/>
        </authorList>
    </citation>
    <scope>NUCLEOTIDE SEQUENCE [LARGE SCALE GENOMIC DNA]</scope>
    <source>
        <strain evidence="3">CECT 8338</strain>
    </source>
</reference>
<feature type="compositionally biased region" description="Basic and acidic residues" evidence="1">
    <location>
        <begin position="1"/>
        <end position="14"/>
    </location>
</feature>
<evidence type="ECO:0000313" key="3">
    <source>
        <dbReference type="Proteomes" id="UP000243924"/>
    </source>
</evidence>
<feature type="region of interest" description="Disordered" evidence="1">
    <location>
        <begin position="1"/>
        <end position="31"/>
    </location>
</feature>
<accession>A0A1H2FMB2</accession>
<dbReference type="EMBL" id="LT629787">
    <property type="protein sequence ID" value="SDU08491.1"/>
    <property type="molecule type" value="Genomic_DNA"/>
</dbReference>
<protein>
    <submittedName>
        <fullName evidence="2">Uncharacterized protein</fullName>
    </submittedName>
</protein>
<dbReference type="Proteomes" id="UP000243924">
    <property type="component" value="Chromosome I"/>
</dbReference>
<sequence>MDRHSLRLRDDGDINHLPPRIIERSGRMQTY</sequence>
<name>A0A1H2FMB2_9GAMM</name>
<evidence type="ECO:0000313" key="2">
    <source>
        <dbReference type="EMBL" id="SDU08491.1"/>
    </source>
</evidence>
<dbReference type="AlphaFoldDB" id="A0A1H2FMB2"/>
<dbReference type="STRING" id="1434072.SAMN05216210_1666"/>
<feature type="compositionally biased region" description="Basic and acidic residues" evidence="1">
    <location>
        <begin position="21"/>
        <end position="31"/>
    </location>
</feature>
<gene>
    <name evidence="2" type="ORF">SAMN05216210_1666</name>
</gene>
<proteinExistence type="predicted"/>